<accession>A0A975GP90</accession>
<dbReference type="AlphaFoldDB" id="A0A975GP90"/>
<name>A0A975GP90_9BACT</name>
<keyword evidence="2" id="KW-1185">Reference proteome</keyword>
<dbReference type="Proteomes" id="UP000663722">
    <property type="component" value="Chromosome"/>
</dbReference>
<gene>
    <name evidence="1" type="ORF">dnm_045910</name>
</gene>
<proteinExistence type="predicted"/>
<dbReference type="KEGG" id="dmm:dnm_045910"/>
<sequence length="41" mass="4875">MKWLQQNTTAQPYPPFPFFTRMTNMPEISDRCMISRVPCPI</sequence>
<reference evidence="1" key="1">
    <citation type="journal article" date="2021" name="Microb. Physiol.">
        <title>Proteogenomic Insights into the Physiology of Marine, Sulfate-Reducing, Filamentous Desulfonema limicola and Desulfonema magnum.</title>
        <authorList>
            <person name="Schnaars V."/>
            <person name="Wohlbrand L."/>
            <person name="Scheve S."/>
            <person name="Hinrichs C."/>
            <person name="Reinhardt R."/>
            <person name="Rabus R."/>
        </authorList>
    </citation>
    <scope>NUCLEOTIDE SEQUENCE</scope>
    <source>
        <strain evidence="1">4be13</strain>
    </source>
</reference>
<dbReference type="EMBL" id="CP061800">
    <property type="protein sequence ID" value="QTA88545.1"/>
    <property type="molecule type" value="Genomic_DNA"/>
</dbReference>
<organism evidence="1 2">
    <name type="scientific">Desulfonema magnum</name>
    <dbReference type="NCBI Taxonomy" id="45655"/>
    <lineage>
        <taxon>Bacteria</taxon>
        <taxon>Pseudomonadati</taxon>
        <taxon>Thermodesulfobacteriota</taxon>
        <taxon>Desulfobacteria</taxon>
        <taxon>Desulfobacterales</taxon>
        <taxon>Desulfococcaceae</taxon>
        <taxon>Desulfonema</taxon>
    </lineage>
</organism>
<evidence type="ECO:0000313" key="2">
    <source>
        <dbReference type="Proteomes" id="UP000663722"/>
    </source>
</evidence>
<protein>
    <submittedName>
        <fullName evidence="1">Uncharacterized protein</fullName>
    </submittedName>
</protein>
<evidence type="ECO:0000313" key="1">
    <source>
        <dbReference type="EMBL" id="QTA88545.1"/>
    </source>
</evidence>